<gene>
    <name evidence="2" type="primary">SNF12_2</name>
    <name evidence="2" type="ORF">GRS66_010480</name>
</gene>
<organism evidence="2 3">
    <name type="scientific">Saccharomyces pastorianus</name>
    <name type="common">Lager yeast</name>
    <name type="synonym">Saccharomyces cerevisiae x Saccharomyces eubayanus</name>
    <dbReference type="NCBI Taxonomy" id="27292"/>
    <lineage>
        <taxon>Eukaryota</taxon>
        <taxon>Fungi</taxon>
        <taxon>Dikarya</taxon>
        <taxon>Ascomycota</taxon>
        <taxon>Saccharomycotina</taxon>
        <taxon>Saccharomycetes</taxon>
        <taxon>Saccharomycetales</taxon>
        <taxon>Saccharomycetaceae</taxon>
        <taxon>Saccharomyces</taxon>
    </lineage>
</organism>
<dbReference type="CDD" id="cd10568">
    <property type="entry name" value="SWIB_like"/>
    <property type="match status" value="1"/>
</dbReference>
<accession>A0A6C1EES3</accession>
<dbReference type="Gene3D" id="1.10.245.10">
    <property type="entry name" value="SWIB/MDM2 domain"/>
    <property type="match status" value="1"/>
</dbReference>
<dbReference type="SUPFAM" id="SSF47592">
    <property type="entry name" value="SWIB/MDM2 domain"/>
    <property type="match status" value="1"/>
</dbReference>
<evidence type="ECO:0000313" key="3">
    <source>
        <dbReference type="Proteomes" id="UP000501346"/>
    </source>
</evidence>
<dbReference type="Proteomes" id="UP000501346">
    <property type="component" value="Chromosome SeXIV"/>
</dbReference>
<evidence type="ECO:0000256" key="1">
    <source>
        <dbReference type="SAM" id="MobiDB-lite"/>
    </source>
</evidence>
<dbReference type="InterPro" id="IPR036885">
    <property type="entry name" value="SWIB_MDM2_dom_sf"/>
</dbReference>
<keyword evidence="3" id="KW-1185">Reference proteome</keyword>
<feature type="compositionally biased region" description="Basic and acidic residues" evidence="1">
    <location>
        <begin position="192"/>
        <end position="204"/>
    </location>
</feature>
<feature type="region of interest" description="Disordered" evidence="1">
    <location>
        <begin position="1"/>
        <end position="58"/>
    </location>
</feature>
<name>A0A6C1EES3_SACPS</name>
<reference evidence="2 3" key="1">
    <citation type="journal article" date="2019" name="BMC Genomics">
        <title>Chromosome level assembly and comparative genome analysis confirm lager-brewing yeasts originated from a single hybridization.</title>
        <authorList>
            <person name="Salazar A.N."/>
            <person name="Gorter de Vries A.R."/>
            <person name="van den Broek M."/>
            <person name="Brouwers N."/>
            <person name="de la Torre Cortes P."/>
            <person name="Kuijpers N.G.A."/>
            <person name="Daran J.G."/>
            <person name="Abeel T."/>
        </authorList>
    </citation>
    <scope>NUCLEOTIDE SEQUENCE [LARGE SCALE GENOMIC DNA]</scope>
    <source>
        <strain evidence="2 3">CBS 1483</strain>
    </source>
</reference>
<feature type="compositionally biased region" description="Polar residues" evidence="1">
    <location>
        <begin position="207"/>
        <end position="218"/>
    </location>
</feature>
<feature type="region of interest" description="Disordered" evidence="1">
    <location>
        <begin position="192"/>
        <end position="218"/>
    </location>
</feature>
<dbReference type="PANTHER" id="PTHR13844">
    <property type="entry name" value="SWI/SNF-RELATED MATRIX-ASSOCIATED ACTIN-DEPENDENT REGULATOR OF CHROMATIN SUBFAMILY D"/>
    <property type="match status" value="1"/>
</dbReference>
<protein>
    <submittedName>
        <fullName evidence="2">SWI/SNF complex component snf12</fullName>
    </submittedName>
</protein>
<feature type="compositionally biased region" description="Polar residues" evidence="1">
    <location>
        <begin position="38"/>
        <end position="48"/>
    </location>
</feature>
<dbReference type="OrthoDB" id="10263741at2759"/>
<proteinExistence type="predicted"/>
<sequence>MSKVIKPSSGKGSRRSSKGNTPDAKASAHAKKKDSVNQDKPNNASQITPAVPHSHPSDMVIPDHLTELVPELSSFQHLMDSEKRLDQFIHLQNLHMKQIVALWNNPKVSQESSYLHLDKPNIKYLRIFISNVSENQPWQMDTDSDPSLMALENAFWTMRIEGRLLDTVQANDPTREKFSSFIQSIVVDFKDKEDNSVPPRKEDSASAEENTTEIPNDKSVNLSLPLQFSLPNGNNPTTSNMAQNNGMKEEETVGKDGSSTTLKLEPVKWQYDPNNPVDFDGLDIKRPGSENVECTIRILRKSSPEEPFMSYSPELARIIGLKRGTLHDAIFSIYKYIHLNELLTGDDSAFETSMNIRNSHSSNTNTNRSLDAKHNQTSIVKLDFQLLTLLPSGMKESSRETMKLMDLLALINAHLLPLEPIEIDYLVRVDKASTYGELILDIEVPDTDALKLNSKQRESQIGAAELHLSNKDLEQIRSKIDSQDKEIRSILTNLHESNKRYRFFKKISEDPVKTLNDCISSTSNTLKVLSGDEGYNEDMVRRAQFYTENEAMLRENIEVILSNGRM</sequence>
<dbReference type="EMBL" id="CP049011">
    <property type="protein sequence ID" value="QID87792.1"/>
    <property type="molecule type" value="Genomic_DNA"/>
</dbReference>
<dbReference type="AlphaFoldDB" id="A0A6C1EES3"/>
<evidence type="ECO:0000313" key="2">
    <source>
        <dbReference type="EMBL" id="QID87792.1"/>
    </source>
</evidence>